<reference evidence="1" key="1">
    <citation type="journal article" date="2019" name="PeerJ">
        <title>Genes of the pig, Sus scrofa, reconstructed with EvidentialGene.</title>
        <authorList>
            <person name="Gilbert D.G."/>
        </authorList>
    </citation>
    <scope>NUCLEOTIDE SEQUENCE</scope>
</reference>
<sequence length="474" mass="51728">MIRMKRIMLMKMKQTIISMAQSSQLTDFCVCCSSRSDSVFSFSRFWSAILSECDRVWLSFLMTLWAASVLVLRLRARPSISSANFSWRSWCRCRTRSSSAADCFSSSGLGPAAPVLFLTFSSGSSVESVPSSSLRISLVYRARDCRCTVFVAGTRSLAVVGTRPGARNWLASAFSEEEVSFSACSIPFRKSTLREYSLITSDAGLLACAFRACSMSSRAPTYWGQKGGCQPSLPHPCRVYSKGSDPTRGGTKMGAGLENGFFFATALLLALGEVLPWPCPAPPQAQIHIHGAHRLEVILPQLVLILHGLPLESQPELVSLHALLLTHLLLELSHCLRQPDLIGVAATLVVPHQDAQWVSEALHHQQDCAAWAQALVDQGHPILKHIAGWVSQTLLEGGHTDLPGDLLLQVRCHHAVPQGHQDLLASQHLHLQFPTHGRGLWRQVLCELCFAASVRSASLPLSSPLLFSRGGSAL</sequence>
<evidence type="ECO:0000313" key="1">
    <source>
        <dbReference type="EMBL" id="HDA25437.1"/>
    </source>
</evidence>
<dbReference type="EMBL" id="DQIR01076878">
    <property type="protein sequence ID" value="HDA32354.1"/>
    <property type="molecule type" value="Transcribed_RNA"/>
</dbReference>
<proteinExistence type="predicted"/>
<dbReference type="EMBL" id="DQIR01069961">
    <property type="protein sequence ID" value="HDA25437.1"/>
    <property type="molecule type" value="Transcribed_RNA"/>
</dbReference>
<accession>A0A480HMM8</accession>
<protein>
    <submittedName>
        <fullName evidence="1">Ubiquitin-like protein ISG15</fullName>
    </submittedName>
</protein>
<name>A0A480HMM8_PIG</name>
<organism evidence="1">
    <name type="scientific">Sus scrofa</name>
    <name type="common">Pig</name>
    <dbReference type="NCBI Taxonomy" id="9823"/>
    <lineage>
        <taxon>Eukaryota</taxon>
        <taxon>Metazoa</taxon>
        <taxon>Chordata</taxon>
        <taxon>Craniata</taxon>
        <taxon>Vertebrata</taxon>
        <taxon>Euteleostomi</taxon>
        <taxon>Mammalia</taxon>
        <taxon>Eutheria</taxon>
        <taxon>Laurasiatheria</taxon>
        <taxon>Artiodactyla</taxon>
        <taxon>Suina</taxon>
        <taxon>Suidae</taxon>
        <taxon>Sus</taxon>
    </lineage>
</organism>
<dbReference type="AlphaFoldDB" id="A0A480HMM8"/>